<evidence type="ECO:0000313" key="2">
    <source>
        <dbReference type="Proteomes" id="UP001186974"/>
    </source>
</evidence>
<name>A0ACC3DD57_9PEZI</name>
<evidence type="ECO:0000313" key="1">
    <source>
        <dbReference type="EMBL" id="KAK3065363.1"/>
    </source>
</evidence>
<protein>
    <submittedName>
        <fullName evidence="1">Uncharacterized protein</fullName>
    </submittedName>
</protein>
<comment type="caution">
    <text evidence="1">The sequence shown here is derived from an EMBL/GenBank/DDBJ whole genome shotgun (WGS) entry which is preliminary data.</text>
</comment>
<reference evidence="1" key="1">
    <citation type="submission" date="2024-09" db="EMBL/GenBank/DDBJ databases">
        <title>Black Yeasts Isolated from many extreme environments.</title>
        <authorList>
            <person name="Coleine C."/>
            <person name="Stajich J.E."/>
            <person name="Selbmann L."/>
        </authorList>
    </citation>
    <scope>NUCLEOTIDE SEQUENCE</scope>
    <source>
        <strain evidence="1">CCFEE 5737</strain>
    </source>
</reference>
<dbReference type="EMBL" id="JAWDJW010006337">
    <property type="protein sequence ID" value="KAK3065363.1"/>
    <property type="molecule type" value="Genomic_DNA"/>
</dbReference>
<dbReference type="Proteomes" id="UP001186974">
    <property type="component" value="Unassembled WGS sequence"/>
</dbReference>
<keyword evidence="2" id="KW-1185">Reference proteome</keyword>
<organism evidence="1 2">
    <name type="scientific">Coniosporium uncinatum</name>
    <dbReference type="NCBI Taxonomy" id="93489"/>
    <lineage>
        <taxon>Eukaryota</taxon>
        <taxon>Fungi</taxon>
        <taxon>Dikarya</taxon>
        <taxon>Ascomycota</taxon>
        <taxon>Pezizomycotina</taxon>
        <taxon>Dothideomycetes</taxon>
        <taxon>Dothideomycetes incertae sedis</taxon>
        <taxon>Coniosporium</taxon>
    </lineage>
</organism>
<gene>
    <name evidence="1" type="ORF">LTS18_011886</name>
</gene>
<sequence length="2062" mass="224874">MPGPSSPAAIAARKAGTNVDVKAVPLAKKLNLGNDQGSQNNAKVQDKIRKWQERGAAVVEVEDAAASDSGSKSSAKEKSARSAKSSKGRSVKDEDLVIVVIHEDESETPALPLTPLKVEEVKIEERSPKPASAHRITKPQHNTLDEDVLAATTPKKRVISDGHWRRKRSPPKEKEEPKKKESTPEIQGVWVRPTVKKFTEEKVVVNKPEEPEIKPVWVRPALLPRPEDKPIEIPRTPSPEKPVRLITARRKSAAAPKSSNSSEDIASPRSAPPPKGSVEKWLQDEVDDKPRVYIRKRRQSAGQSEKLGSAVRELSFMERNSGSVFGDGIRIIPSQKVRKHRVSASADDVERLDADVVTNSRDDGMDGIKVYSSRRRRRRRSKPGDEDVYMSGVIDRSRTASEGSDSYESQPKQASRRRRRRSKEDSAYDDESYEDIVPPPPHSLQRKSRYFSWEEPPPHNASGDEQLDKRRRSRRKGSPRQSRSAEEEDYTERRPRHRNTRSRERAEHDRGTTYDYSEMRPRSSHRTDNVKANLYRDGYSSDHAPRRPFEPTHEQTRQDSRQPSYTIEPEVLATPRDLQSPPRVYGNRIDAWLSSTPNSFSDDKSSIAPSRASDPLPRDNKSEYTQVSSETTATSADYPRSSGKIKHNRTPSGGLLAAGATLGVAAAAVAAVDHEAESDYASSTSTLSLKRSSARRNLQTPTKERSKTSPLKESTPADDDLFSTAPSSPVDPSVFNARETTPTRTAAFPSRRPFPSTGKRLSTIASVETFHTKQHAPPSIAVGSEIHSAPPSVLDDAPSTVGTSVVDSVADSTSTARVKKTGLRRRLTKHDDLMSVLSIPENHNRSIVSARSIRTNRSRLATATVPDLMNELASDEANYKRELRTLVDGVIPVLLKCVLSKSDAAKAAGLFNRMFAGKDDPHATKPIVDMGVALERLKSTHQRIPQGNPEALLIWAQNAHKVYVEYVRVWRMGFQDVVVNLAPSIGNPRESGAWDEGLPRNKEGDIVNSDGERVDVAFLLKRPLVRLKYLAKTLKGLNFIHHSTKAEDLANKYQDLVNEARRRANEERARLEDEAAASIDATRARDPRSLAPLAGVSVDPMRCVRARDFFDMHVQHSSGQEVDCRVELLVRDDAPGYGNSGDLLICEVDGTGRWLFFPPMLLGRVSARKGDEPGELVVMLRGVQSGGEQWHELLTLQTNDDEAATEWMNMMGLTPVPNALPTREKSFRAPKGPPSSVGSSALSTITESTAPLKSRTPSPREIEIPIGEQGGAEAKRWSYQTTPERYTARSDTEVSPVTPPSSDERLKRQPKGNADSPLRSSFVSDDPHKMPTKARPSRYHQSPERSSRPATATSDGRSSNYRPPTANTAPATPSGSTVGAGGRGFQVWFPPADQNSDDVSDEEESTPLPKKGGRPELHRRTSSVPSLDLPAIPRLRKGSPETPEGKAEERSGSMPITLSDTSSSAPSKLQKKPPVRSDIPSSTPSKLQKKPPASEEKPPPPPPHRSPSSTKPAVPTFTPPSHKPQRRASSPLKHEYQPSTASDTTSESDSYASEASDTSETSDEDDEDIPIGLLPLRKAVPAPKITPPESLNSLPDNTLSPSQSASQSPYRTVPKSALPTAKSIASIFCWSDKGMWESLHSEECSISITSGLIEAFKLNAIPSRPSTSDASSAPSSEISRPLVALELTPLVPLRRGTALDISIRSPPTASSTLHPQSTNIMFRSRSPEECEALYNLINHARINNPTYIALQNARGPYGESSWAAAMDRRNAMRTASSNSNSGGGGSSWWHSLGGSSRSKSYRASSKRAMSTSAATDSSVNTIGSAFSALRRFSTGQKAFSVAKSSVSWGRSSMTRGTGSSLDMTDSSGGSGSGTSTPAIPEAGGGRGSRPASLMMPVGLGITNAKVRLYVRQSASRWQDLGSARLSIMQPNTPTPLSPPGSSAASTPNLPTLTSPVHGRTVSASQSPGNLRGAPEKRVFVTGKSEDKVLLDVTLGESCFERIARTGIAVSVWEDLRDPKTGQVLNVAATGGVGDRKVGVYMIQMKSERECAFTFSLLGKMRY</sequence>
<proteinExistence type="predicted"/>
<accession>A0ACC3DD57</accession>